<protein>
    <submittedName>
        <fullName evidence="1">Uncharacterized protein</fullName>
    </submittedName>
</protein>
<dbReference type="EMBL" id="BARU01011406">
    <property type="protein sequence ID" value="GAH44604.1"/>
    <property type="molecule type" value="Genomic_DNA"/>
</dbReference>
<evidence type="ECO:0000313" key="1">
    <source>
        <dbReference type="EMBL" id="GAH44604.1"/>
    </source>
</evidence>
<name>X1GSM0_9ZZZZ</name>
<sequence length="36" mass="4108">MQSVDNFDAFIKKVINCNITNCKLNANIKLNNKPIQ</sequence>
<gene>
    <name evidence="1" type="ORF">S03H2_21432</name>
</gene>
<dbReference type="AlphaFoldDB" id="X1GSM0"/>
<reference evidence="1" key="1">
    <citation type="journal article" date="2014" name="Front. Microbiol.">
        <title>High frequency of phylogenetically diverse reductive dehalogenase-homologous genes in deep subseafloor sedimentary metagenomes.</title>
        <authorList>
            <person name="Kawai M."/>
            <person name="Futagami T."/>
            <person name="Toyoda A."/>
            <person name="Takaki Y."/>
            <person name="Nishi S."/>
            <person name="Hori S."/>
            <person name="Arai W."/>
            <person name="Tsubouchi T."/>
            <person name="Morono Y."/>
            <person name="Uchiyama I."/>
            <person name="Ito T."/>
            <person name="Fujiyama A."/>
            <person name="Inagaki F."/>
            <person name="Takami H."/>
        </authorList>
    </citation>
    <scope>NUCLEOTIDE SEQUENCE</scope>
    <source>
        <strain evidence="1">Expedition CK06-06</strain>
    </source>
</reference>
<proteinExistence type="predicted"/>
<feature type="non-terminal residue" evidence="1">
    <location>
        <position position="36"/>
    </location>
</feature>
<comment type="caution">
    <text evidence="1">The sequence shown here is derived from an EMBL/GenBank/DDBJ whole genome shotgun (WGS) entry which is preliminary data.</text>
</comment>
<accession>X1GSM0</accession>
<organism evidence="1">
    <name type="scientific">marine sediment metagenome</name>
    <dbReference type="NCBI Taxonomy" id="412755"/>
    <lineage>
        <taxon>unclassified sequences</taxon>
        <taxon>metagenomes</taxon>
        <taxon>ecological metagenomes</taxon>
    </lineage>
</organism>